<sequence length="393" mass="43564">MPLKKKTSAMELQDLNFDQDKLDRLCNRLQPLLTKHLSDKELEDSSPQSPPPPPPNRHHARQRPNARFFREYLNGQWCDQPPVPTKPFTDQTIIVTGANTGMGLEAARHFVRLDAAKVIVAVRSLAKGQEAVDDITASIKRPGVAEAWELDLAGYASVEAFARRANALPRLDVVVANAGVFMYHFERAEGNESTVTVNVVSHMLLALLALPKLRETAVATGKPSTFTFTGSFTHWGTPFEERKEADILAALNDEGKAKMGEERYMVSKMIQLLTARQFAEELNKSSKQGKVITSVINPGFVKTQIMRHSSAMFQLYVKALAAVLSQPPEVGGRMLVLAAEGDETMHGQYLCDGKIAQPSEWVISEESKPVQEQLWRELTAKLEDIHPGIMGVL</sequence>
<accession>A0AA40EWX0</accession>
<organism evidence="5 6">
    <name type="scientific">Schizothecium vesticola</name>
    <dbReference type="NCBI Taxonomy" id="314040"/>
    <lineage>
        <taxon>Eukaryota</taxon>
        <taxon>Fungi</taxon>
        <taxon>Dikarya</taxon>
        <taxon>Ascomycota</taxon>
        <taxon>Pezizomycotina</taxon>
        <taxon>Sordariomycetes</taxon>
        <taxon>Sordariomycetidae</taxon>
        <taxon>Sordariales</taxon>
        <taxon>Schizotheciaceae</taxon>
        <taxon>Schizothecium</taxon>
    </lineage>
</organism>
<evidence type="ECO:0000256" key="1">
    <source>
        <dbReference type="ARBA" id="ARBA00006484"/>
    </source>
</evidence>
<comment type="similarity">
    <text evidence="1">Belongs to the short-chain dehydrogenases/reductases (SDR) family.</text>
</comment>
<dbReference type="SUPFAM" id="SSF51735">
    <property type="entry name" value="NAD(P)-binding Rossmann-fold domains"/>
    <property type="match status" value="1"/>
</dbReference>
<keyword evidence="3" id="KW-0560">Oxidoreductase</keyword>
<dbReference type="AlphaFoldDB" id="A0AA40EWX0"/>
<gene>
    <name evidence="5" type="ORF">B0T18DRAFT_391395</name>
</gene>
<feature type="region of interest" description="Disordered" evidence="4">
    <location>
        <begin position="36"/>
        <end position="62"/>
    </location>
</feature>
<keyword evidence="2" id="KW-0521">NADP</keyword>
<evidence type="ECO:0000313" key="5">
    <source>
        <dbReference type="EMBL" id="KAK0747063.1"/>
    </source>
</evidence>
<evidence type="ECO:0000313" key="6">
    <source>
        <dbReference type="Proteomes" id="UP001172155"/>
    </source>
</evidence>
<dbReference type="Gene3D" id="3.40.50.720">
    <property type="entry name" value="NAD(P)-binding Rossmann-like Domain"/>
    <property type="match status" value="1"/>
</dbReference>
<dbReference type="PANTHER" id="PTHR24320">
    <property type="entry name" value="RETINOL DEHYDROGENASE"/>
    <property type="match status" value="1"/>
</dbReference>
<evidence type="ECO:0000256" key="3">
    <source>
        <dbReference type="ARBA" id="ARBA00023002"/>
    </source>
</evidence>
<evidence type="ECO:0000256" key="2">
    <source>
        <dbReference type="ARBA" id="ARBA00022857"/>
    </source>
</evidence>
<dbReference type="Pfam" id="PF00106">
    <property type="entry name" value="adh_short"/>
    <property type="match status" value="1"/>
</dbReference>
<reference evidence="5" key="1">
    <citation type="submission" date="2023-06" db="EMBL/GenBank/DDBJ databases">
        <title>Genome-scale phylogeny and comparative genomics of the fungal order Sordariales.</title>
        <authorList>
            <consortium name="Lawrence Berkeley National Laboratory"/>
            <person name="Hensen N."/>
            <person name="Bonometti L."/>
            <person name="Westerberg I."/>
            <person name="Brannstrom I.O."/>
            <person name="Guillou S."/>
            <person name="Cros-Aarteil S."/>
            <person name="Calhoun S."/>
            <person name="Haridas S."/>
            <person name="Kuo A."/>
            <person name="Mondo S."/>
            <person name="Pangilinan J."/>
            <person name="Riley R."/>
            <person name="LaButti K."/>
            <person name="Andreopoulos B."/>
            <person name="Lipzen A."/>
            <person name="Chen C."/>
            <person name="Yanf M."/>
            <person name="Daum C."/>
            <person name="Ng V."/>
            <person name="Clum A."/>
            <person name="Steindorff A."/>
            <person name="Ohm R."/>
            <person name="Martin F."/>
            <person name="Silar P."/>
            <person name="Natvig D."/>
            <person name="Lalanne C."/>
            <person name="Gautier V."/>
            <person name="Ament-velasquez S.L."/>
            <person name="Kruys A."/>
            <person name="Hutchinson M.I."/>
            <person name="Powell A.J."/>
            <person name="Barry K."/>
            <person name="Miller A.N."/>
            <person name="Grigoriev I.V."/>
            <person name="Debuchy R."/>
            <person name="Gladieux P."/>
            <person name="Thoren M.H."/>
            <person name="Johannesson H."/>
        </authorList>
    </citation>
    <scope>NUCLEOTIDE SEQUENCE</scope>
    <source>
        <strain evidence="5">SMH3187-1</strain>
    </source>
</reference>
<dbReference type="Proteomes" id="UP001172155">
    <property type="component" value="Unassembled WGS sequence"/>
</dbReference>
<proteinExistence type="inferred from homology"/>
<name>A0AA40EWX0_9PEZI</name>
<protein>
    <submittedName>
        <fullName evidence="5">Short-chain dehydrogenase/reductase family protein</fullName>
    </submittedName>
</protein>
<dbReference type="EMBL" id="JAUKUD010000004">
    <property type="protein sequence ID" value="KAK0747063.1"/>
    <property type="molecule type" value="Genomic_DNA"/>
</dbReference>
<dbReference type="PRINTS" id="PR00081">
    <property type="entry name" value="GDHRDH"/>
</dbReference>
<dbReference type="InterPro" id="IPR002347">
    <property type="entry name" value="SDR_fam"/>
</dbReference>
<dbReference type="InterPro" id="IPR036291">
    <property type="entry name" value="NAD(P)-bd_dom_sf"/>
</dbReference>
<evidence type="ECO:0000256" key="4">
    <source>
        <dbReference type="SAM" id="MobiDB-lite"/>
    </source>
</evidence>
<keyword evidence="6" id="KW-1185">Reference proteome</keyword>
<dbReference type="GO" id="GO:0016491">
    <property type="term" value="F:oxidoreductase activity"/>
    <property type="evidence" value="ECO:0007669"/>
    <property type="project" value="UniProtKB-KW"/>
</dbReference>
<comment type="caution">
    <text evidence="5">The sequence shown here is derived from an EMBL/GenBank/DDBJ whole genome shotgun (WGS) entry which is preliminary data.</text>
</comment>
<dbReference type="PANTHER" id="PTHR24320:SF252">
    <property type="entry name" value="DEHYDROGENASE_REDUCTASE FAMILY PROTEIN, PUTATIVE (AFU_ORTHOLOGUE AFUA_3G08550)-RELATED"/>
    <property type="match status" value="1"/>
</dbReference>